<keyword evidence="2" id="KW-0808">Transferase</keyword>
<proteinExistence type="predicted"/>
<dbReference type="RefSeq" id="WP_211545604.1">
    <property type="nucleotide sequence ID" value="NZ_JAGTUK010000005.1"/>
</dbReference>
<name>A0ABS5IRM2_9MICO</name>
<dbReference type="InterPro" id="IPR029044">
    <property type="entry name" value="Nucleotide-diphossugar_trans"/>
</dbReference>
<evidence type="ECO:0000313" key="3">
    <source>
        <dbReference type="Proteomes" id="UP000678243"/>
    </source>
</evidence>
<evidence type="ECO:0000313" key="2">
    <source>
        <dbReference type="EMBL" id="MBS0025599.1"/>
    </source>
</evidence>
<dbReference type="GO" id="GO:0016757">
    <property type="term" value="F:glycosyltransferase activity"/>
    <property type="evidence" value="ECO:0007669"/>
    <property type="project" value="UniProtKB-KW"/>
</dbReference>
<evidence type="ECO:0000259" key="1">
    <source>
        <dbReference type="Pfam" id="PF00535"/>
    </source>
</evidence>
<feature type="domain" description="Glycosyltransferase 2-like" evidence="1">
    <location>
        <begin position="11"/>
        <end position="161"/>
    </location>
</feature>
<dbReference type="Proteomes" id="UP000678243">
    <property type="component" value="Unassembled WGS sequence"/>
</dbReference>
<reference evidence="2 3" key="1">
    <citation type="submission" date="2021-04" db="EMBL/GenBank/DDBJ databases">
        <title>Whole genome analysis of root endophytic bacterium Microbacterium paraoxydans ku-mp colonizing RP-bio226 rice variety.</title>
        <authorList>
            <person name="Ulaganathan K."/>
            <person name="Latha B."/>
        </authorList>
    </citation>
    <scope>NUCLEOTIDE SEQUENCE [LARGE SCALE GENOMIC DNA]</scope>
    <source>
        <strain evidence="3">ku-mp</strain>
    </source>
</reference>
<dbReference type="EMBL" id="JAGTUK010000005">
    <property type="protein sequence ID" value="MBS0025599.1"/>
    <property type="molecule type" value="Genomic_DNA"/>
</dbReference>
<gene>
    <name evidence="2" type="ORF">KE274_15960</name>
</gene>
<organism evidence="2 3">
    <name type="scientific">Microbacterium paraoxydans</name>
    <dbReference type="NCBI Taxonomy" id="199592"/>
    <lineage>
        <taxon>Bacteria</taxon>
        <taxon>Bacillati</taxon>
        <taxon>Actinomycetota</taxon>
        <taxon>Actinomycetes</taxon>
        <taxon>Micrococcales</taxon>
        <taxon>Microbacteriaceae</taxon>
        <taxon>Microbacterium</taxon>
    </lineage>
</organism>
<dbReference type="SUPFAM" id="SSF53448">
    <property type="entry name" value="Nucleotide-diphospho-sugar transferases"/>
    <property type="match status" value="1"/>
</dbReference>
<dbReference type="EC" id="2.4.-.-" evidence="2"/>
<dbReference type="Gene3D" id="3.90.550.10">
    <property type="entry name" value="Spore Coat Polysaccharide Biosynthesis Protein SpsA, Chain A"/>
    <property type="match status" value="1"/>
</dbReference>
<keyword evidence="3" id="KW-1185">Reference proteome</keyword>
<sequence length="361" mass="39803">MTSAPLVDVTIAVHSATRPVRRAVASVLEGTASPVRVLVVAHNIDPEVIRGNLGEYADDERVRLLELQDGVRSPAGPMNLGFASSTAPFVALLGSDDEFAPGALDSWLRVQKQTGASAVIPKITIVGRHNNPLPPVRNGRRSRRLDAAKDRLFYRSAPLGLIDRERFGHLRFTEGLSSGEDIALTGELWFRGRHIAIDIDGPSYVGHEDEGDRVTFTARPVREDFAFLAELETAPWFRALGTRARTAAVVKLLRIQFLSAIGVRATTTEELVTHQAELRETLDRLVALAPGALRLLSRVDHRIIDEAFSASPDVERIRVLANDRWNQRSLGALLTPNPLYSLHPQAMARLFFAANRTDRID</sequence>
<keyword evidence="2" id="KW-0328">Glycosyltransferase</keyword>
<comment type="caution">
    <text evidence="2">The sequence shown here is derived from an EMBL/GenBank/DDBJ whole genome shotgun (WGS) entry which is preliminary data.</text>
</comment>
<protein>
    <submittedName>
        <fullName evidence="2">Glycosyltransferase</fullName>
        <ecNumber evidence="2">2.4.-.-</ecNumber>
    </submittedName>
</protein>
<dbReference type="Pfam" id="PF00535">
    <property type="entry name" value="Glycos_transf_2"/>
    <property type="match status" value="1"/>
</dbReference>
<dbReference type="InterPro" id="IPR001173">
    <property type="entry name" value="Glyco_trans_2-like"/>
</dbReference>
<accession>A0ABS5IRM2</accession>